<evidence type="ECO:0000313" key="2">
    <source>
        <dbReference type="Proteomes" id="UP000237105"/>
    </source>
</evidence>
<accession>A0A2P5BPN8</accession>
<dbReference type="AlphaFoldDB" id="A0A2P5BPN8"/>
<dbReference type="EMBL" id="JXTB01000242">
    <property type="protein sequence ID" value="PON50759.1"/>
    <property type="molecule type" value="Genomic_DNA"/>
</dbReference>
<gene>
    <name evidence="1" type="ORF">PanWU01x14_221310</name>
</gene>
<keyword evidence="2" id="KW-1185">Reference proteome</keyword>
<comment type="caution">
    <text evidence="1">The sequence shown here is derived from an EMBL/GenBank/DDBJ whole genome shotgun (WGS) entry which is preliminary data.</text>
</comment>
<reference evidence="2" key="1">
    <citation type="submission" date="2016-06" db="EMBL/GenBank/DDBJ databases">
        <title>Parallel loss of symbiosis genes in relatives of nitrogen-fixing non-legume Parasponia.</title>
        <authorList>
            <person name="Van Velzen R."/>
            <person name="Holmer R."/>
            <person name="Bu F."/>
            <person name="Rutten L."/>
            <person name="Van Zeijl A."/>
            <person name="Liu W."/>
            <person name="Santuari L."/>
            <person name="Cao Q."/>
            <person name="Sharma T."/>
            <person name="Shen D."/>
            <person name="Roswanjaya Y."/>
            <person name="Wardhani T."/>
            <person name="Kalhor M.S."/>
            <person name="Jansen J."/>
            <person name="Van den Hoogen J."/>
            <person name="Gungor B."/>
            <person name="Hartog M."/>
            <person name="Hontelez J."/>
            <person name="Verver J."/>
            <person name="Yang W.-C."/>
            <person name="Schijlen E."/>
            <person name="Repin R."/>
            <person name="Schilthuizen M."/>
            <person name="Schranz E."/>
            <person name="Heidstra R."/>
            <person name="Miyata K."/>
            <person name="Fedorova E."/>
            <person name="Kohlen W."/>
            <person name="Bisseling T."/>
            <person name="Smit S."/>
            <person name="Geurts R."/>
        </authorList>
    </citation>
    <scope>NUCLEOTIDE SEQUENCE [LARGE SCALE GENOMIC DNA]</scope>
    <source>
        <strain evidence="2">cv. WU1-14</strain>
    </source>
</reference>
<proteinExistence type="predicted"/>
<evidence type="ECO:0000313" key="1">
    <source>
        <dbReference type="EMBL" id="PON50759.1"/>
    </source>
</evidence>
<dbReference type="Proteomes" id="UP000237105">
    <property type="component" value="Unassembled WGS sequence"/>
</dbReference>
<name>A0A2P5BPN8_PARAD</name>
<organism evidence="1 2">
    <name type="scientific">Parasponia andersonii</name>
    <name type="common">Sponia andersonii</name>
    <dbReference type="NCBI Taxonomy" id="3476"/>
    <lineage>
        <taxon>Eukaryota</taxon>
        <taxon>Viridiplantae</taxon>
        <taxon>Streptophyta</taxon>
        <taxon>Embryophyta</taxon>
        <taxon>Tracheophyta</taxon>
        <taxon>Spermatophyta</taxon>
        <taxon>Magnoliopsida</taxon>
        <taxon>eudicotyledons</taxon>
        <taxon>Gunneridae</taxon>
        <taxon>Pentapetalae</taxon>
        <taxon>rosids</taxon>
        <taxon>fabids</taxon>
        <taxon>Rosales</taxon>
        <taxon>Cannabaceae</taxon>
        <taxon>Parasponia</taxon>
    </lineage>
</organism>
<sequence length="90" mass="9888">MPISSDLTYSRPPRLHCTSPTTFQLRPSFIHDTPNVAELLLISFMAVISALSTPTRGCSYTVVLESPSPTMTAIKAQSSHRLAVCKRQIN</sequence>
<protein>
    <submittedName>
        <fullName evidence="1">Uncharacterized protein</fullName>
    </submittedName>
</protein>